<evidence type="ECO:0000313" key="2">
    <source>
        <dbReference type="EMBL" id="GAA0438516.1"/>
    </source>
</evidence>
<reference evidence="2 3" key="1">
    <citation type="journal article" date="2019" name="Int. J. Syst. Evol. Microbiol.">
        <title>The Global Catalogue of Microorganisms (GCM) 10K type strain sequencing project: providing services to taxonomists for standard genome sequencing and annotation.</title>
        <authorList>
            <consortium name="The Broad Institute Genomics Platform"/>
            <consortium name="The Broad Institute Genome Sequencing Center for Infectious Disease"/>
            <person name="Wu L."/>
            <person name="Ma J."/>
        </authorList>
    </citation>
    <scope>NUCLEOTIDE SEQUENCE [LARGE SCALE GENOMIC DNA]</scope>
    <source>
        <strain evidence="2 3">JCM 12149</strain>
    </source>
</reference>
<comment type="caution">
    <text evidence="2">The sequence shown here is derived from an EMBL/GenBank/DDBJ whole genome shotgun (WGS) entry which is preliminary data.</text>
</comment>
<feature type="domain" description="DUF2268" evidence="1">
    <location>
        <begin position="66"/>
        <end position="258"/>
    </location>
</feature>
<name>A0ABN0Z8G1_9BACI</name>
<sequence length="263" mass="30914">MTVIRTDKWLLDFCENPIDLCQKLKAQFDEDVRSSDIHQHLSNHGMYRQAPMSGEEWIGRLQEKNIWQTVRREERQLRTLWQGPDIPVFIFPSDPFNQTLWKDQNGKSGLAFPDKLFLFVSEKNSENEIRALFTHEYHHVCRLNSYRKHMQDYELLDTIILEGAAESAVRERLGEQYTADWTAYYSNETVERLWKHYVYPNRTAHIVSPIHQQILYGHGFLPKMTGYCTGYYLVNHYMEATNATSSDLLTTEPTTIIEKMDGA</sequence>
<dbReference type="Pfam" id="PF10026">
    <property type="entry name" value="DUF2268"/>
    <property type="match status" value="1"/>
</dbReference>
<dbReference type="InterPro" id="IPR018728">
    <property type="entry name" value="DUF2268"/>
</dbReference>
<keyword evidence="3" id="KW-1185">Reference proteome</keyword>
<dbReference type="Proteomes" id="UP001501459">
    <property type="component" value="Unassembled WGS sequence"/>
</dbReference>
<dbReference type="EMBL" id="BAAADM010000036">
    <property type="protein sequence ID" value="GAA0438516.1"/>
    <property type="molecule type" value="Genomic_DNA"/>
</dbReference>
<organism evidence="2 3">
    <name type="scientific">Lentibacillus halophilus</name>
    <dbReference type="NCBI Taxonomy" id="295065"/>
    <lineage>
        <taxon>Bacteria</taxon>
        <taxon>Bacillati</taxon>
        <taxon>Bacillota</taxon>
        <taxon>Bacilli</taxon>
        <taxon>Bacillales</taxon>
        <taxon>Bacillaceae</taxon>
        <taxon>Lentibacillus</taxon>
    </lineage>
</organism>
<evidence type="ECO:0000259" key="1">
    <source>
        <dbReference type="Pfam" id="PF10026"/>
    </source>
</evidence>
<dbReference type="RefSeq" id="WP_343752079.1">
    <property type="nucleotide sequence ID" value="NZ_BAAADM010000036.1"/>
</dbReference>
<protein>
    <submittedName>
        <fullName evidence="2">DUF2268 domain-containing protein</fullName>
    </submittedName>
</protein>
<accession>A0ABN0Z8G1</accession>
<gene>
    <name evidence="2" type="ORF">GCM10008983_14290</name>
</gene>
<proteinExistence type="predicted"/>
<evidence type="ECO:0000313" key="3">
    <source>
        <dbReference type="Proteomes" id="UP001501459"/>
    </source>
</evidence>